<feature type="compositionally biased region" description="Polar residues" evidence="1">
    <location>
        <begin position="261"/>
        <end position="275"/>
    </location>
</feature>
<feature type="domain" description="Flagellar hook-length control protein-like C-terminal" evidence="2">
    <location>
        <begin position="385"/>
        <end position="443"/>
    </location>
</feature>
<keyword evidence="3" id="KW-0969">Cilium</keyword>
<sequence>MQISSAPRIADMLSGKTSVANGAAEDLAADGMGPTAEGGEGAPDADSFASLLLRCPQQLSGGSAKKMTARFSPVGENADPVSKDGTPDSDETDSPGGIELIAANVVPLTETVSLKGSELAAVPGGKQSPSPTAHIEAETAKLEAGKALSTAVLDGRPNGNGAVADSQAMQPEQASALAEQASSLAGRADADAVKIAVADQVEADLDAGTGAAPPTDMRKSEAPAPVFAQQDVTAAATPATEAGSETIASVQPGMRAGGRVSQRSAGLPSSASQDAQSDRGEAGDAPPVTTQRPAVQTLPLAGTDADGTGQGSAGRDAEAPLSAPTPAGSQGASTFSLAGAPSALPASSSVPLSALPSFPGPAPSGGPLSDAQQAWADETSQHILQEMGGRREASFRLTPANLGTLEVKIELDPATPRIELVVQDERARQHLAGALDRLSDQLDTRLGNQAQGERQMAGGGQGAAGGREQQPQADPQLARPQREERAASSAASARTATIQSNANGNAKESGRVSLLA</sequence>
<dbReference type="AlphaFoldDB" id="M2U875"/>
<name>M2U875_9SPHN</name>
<dbReference type="PATRIC" id="fig|1234595.3.peg.112"/>
<gene>
    <name evidence="3" type="ORF">C725_0112</name>
</gene>
<feature type="region of interest" description="Disordered" evidence="1">
    <location>
        <begin position="153"/>
        <end position="181"/>
    </location>
</feature>
<dbReference type="Pfam" id="PF02120">
    <property type="entry name" value="Flg_hook"/>
    <property type="match status" value="1"/>
</dbReference>
<dbReference type="Gene3D" id="3.30.750.140">
    <property type="match status" value="1"/>
</dbReference>
<feature type="compositionally biased region" description="Low complexity" evidence="1">
    <location>
        <begin position="487"/>
        <end position="497"/>
    </location>
</feature>
<dbReference type="InterPro" id="IPR038610">
    <property type="entry name" value="FliK-like_C_sf"/>
</dbReference>
<dbReference type="RefSeq" id="WP_008599489.1">
    <property type="nucleotide sequence ID" value="NZ_AMRV01000001.1"/>
</dbReference>
<reference evidence="3 4" key="1">
    <citation type="journal article" date="2013" name="Genome Announc.">
        <title>Draft Genome Sequence of Strain JLT2015T, Belonging to the Family Sphingomonadaceae of the Alphaproteobacteria.</title>
        <authorList>
            <person name="Tang K."/>
            <person name="Liu K."/>
            <person name="Li S."/>
            <person name="Jiao N."/>
        </authorList>
    </citation>
    <scope>NUCLEOTIDE SEQUENCE [LARGE SCALE GENOMIC DNA]</scope>
    <source>
        <strain evidence="3 4">JLT2015</strain>
    </source>
</reference>
<comment type="caution">
    <text evidence="3">The sequence shown here is derived from an EMBL/GenBank/DDBJ whole genome shotgun (WGS) entry which is preliminary data.</text>
</comment>
<evidence type="ECO:0000313" key="4">
    <source>
        <dbReference type="Proteomes" id="UP000011717"/>
    </source>
</evidence>
<evidence type="ECO:0000256" key="1">
    <source>
        <dbReference type="SAM" id="MobiDB-lite"/>
    </source>
</evidence>
<feature type="region of interest" description="Disordered" evidence="1">
    <location>
        <begin position="436"/>
        <end position="516"/>
    </location>
</feature>
<keyword evidence="4" id="KW-1185">Reference proteome</keyword>
<dbReference type="OrthoDB" id="8596319at2"/>
<feature type="region of interest" description="Disordered" evidence="1">
    <location>
        <begin position="25"/>
        <end position="47"/>
    </location>
</feature>
<feature type="compositionally biased region" description="Low complexity" evidence="1">
    <location>
        <begin position="336"/>
        <end position="357"/>
    </location>
</feature>
<feature type="compositionally biased region" description="Low complexity" evidence="1">
    <location>
        <begin position="172"/>
        <end position="181"/>
    </location>
</feature>
<dbReference type="InterPro" id="IPR021136">
    <property type="entry name" value="Flagellar_hook_control-like_C"/>
</dbReference>
<organism evidence="3 4">
    <name type="scientific">Pacificimonas flava</name>
    <dbReference type="NCBI Taxonomy" id="1234595"/>
    <lineage>
        <taxon>Bacteria</taxon>
        <taxon>Pseudomonadati</taxon>
        <taxon>Pseudomonadota</taxon>
        <taxon>Alphaproteobacteria</taxon>
        <taxon>Sphingomonadales</taxon>
        <taxon>Sphingosinicellaceae</taxon>
        <taxon>Pacificimonas</taxon>
    </lineage>
</organism>
<keyword evidence="3" id="KW-0282">Flagellum</keyword>
<evidence type="ECO:0000313" key="3">
    <source>
        <dbReference type="EMBL" id="EMD84182.1"/>
    </source>
</evidence>
<feature type="region of interest" description="Disordered" evidence="1">
    <location>
        <begin position="205"/>
        <end position="397"/>
    </location>
</feature>
<evidence type="ECO:0000259" key="2">
    <source>
        <dbReference type="Pfam" id="PF02120"/>
    </source>
</evidence>
<proteinExistence type="predicted"/>
<accession>M2U875</accession>
<protein>
    <submittedName>
        <fullName evidence="3">Flagellar hook-length control protein FliK</fullName>
    </submittedName>
</protein>
<keyword evidence="3" id="KW-0966">Cell projection</keyword>
<dbReference type="EMBL" id="AMRV01000001">
    <property type="protein sequence ID" value="EMD84182.1"/>
    <property type="molecule type" value="Genomic_DNA"/>
</dbReference>
<dbReference type="Proteomes" id="UP000011717">
    <property type="component" value="Unassembled WGS sequence"/>
</dbReference>
<feature type="region of interest" description="Disordered" evidence="1">
    <location>
        <begin position="61"/>
        <end position="98"/>
    </location>
</feature>